<dbReference type="OrthoDB" id="72369at2759"/>
<keyword evidence="3" id="KW-0433">Leucine-rich repeat</keyword>
<dbReference type="Pfam" id="PF01825">
    <property type="entry name" value="GPS"/>
    <property type="match status" value="1"/>
</dbReference>
<keyword evidence="2" id="KW-1003">Cell membrane</keyword>
<dbReference type="FunFam" id="3.80.10.10:FF:000299">
    <property type="entry name" value="Piriformospora indica-insensitive protein 2"/>
    <property type="match status" value="1"/>
</dbReference>
<dbReference type="PRINTS" id="PR00019">
    <property type="entry name" value="LEURICHRPT"/>
</dbReference>
<evidence type="ECO:0000256" key="6">
    <source>
        <dbReference type="ARBA" id="ARBA00022737"/>
    </source>
</evidence>
<evidence type="ECO:0000256" key="11">
    <source>
        <dbReference type="ARBA" id="ARBA00023157"/>
    </source>
</evidence>
<evidence type="ECO:0000256" key="3">
    <source>
        <dbReference type="ARBA" id="ARBA00022614"/>
    </source>
</evidence>
<dbReference type="Proteomes" id="UP000241769">
    <property type="component" value="Unassembled WGS sequence"/>
</dbReference>
<dbReference type="GO" id="GO:0005524">
    <property type="term" value="F:ATP binding"/>
    <property type="evidence" value="ECO:0007669"/>
    <property type="project" value="UniProtKB-KW"/>
</dbReference>
<comment type="subcellular location">
    <subcellularLocation>
        <location evidence="1">Cell membrane</location>
    </subcellularLocation>
</comment>
<organism evidence="15 16">
    <name type="scientific">Planoprotostelium fungivorum</name>
    <dbReference type="NCBI Taxonomy" id="1890364"/>
    <lineage>
        <taxon>Eukaryota</taxon>
        <taxon>Amoebozoa</taxon>
        <taxon>Evosea</taxon>
        <taxon>Variosea</taxon>
        <taxon>Cavosteliida</taxon>
        <taxon>Cavosteliaceae</taxon>
        <taxon>Planoprotostelium</taxon>
    </lineage>
</organism>
<keyword evidence="4 12" id="KW-0812">Transmembrane</keyword>
<dbReference type="SMART" id="SM00303">
    <property type="entry name" value="GPS"/>
    <property type="match status" value="1"/>
</dbReference>
<dbReference type="InterPro" id="IPR050647">
    <property type="entry name" value="Plant_LRR-RLKs"/>
</dbReference>
<feature type="domain" description="GAIN-B" evidence="14">
    <location>
        <begin position="557"/>
        <end position="706"/>
    </location>
</feature>
<keyword evidence="11" id="KW-1015">Disulfide bond</keyword>
<sequence length="971" mass="108534">MPSQPLAAYTNVIGQMFPGLNCDPQPTMLARSFMEELFDLDDVSLSPHIQPLFSASNDWLTYDAVNGQPSDSNIALSDSASSTPQLSPGDGETTWFYMSQPLKSRQRKSHKNEHRYLSPNPISIDLKEPFKAKDIISGAITVELVDGDGQTLEISQRSILESVGSLKQGLSSELSSYRFSLKINENTRNSPLKLRFIVEFETQRGDKIREIIMSNEFVVSYSNRDSGKRKIQMREGEASKSIFSPSDLGHQKPTGSEVFCNNKTVICENNYPTQIILNGKELRGSIPPSIGNLTNLTLLDLSNNNLNEFIPSTLGNLSYLRSLLLSDNGFTGSIPPAIGNLKNLTKLDLANNRLTGTIPDISSLFSLQVLDLSNKQLAGSVPSSIGSLVSLKYLHLNDNRLDGSVPCTVKSLQSTVEVKLQNNRLVQETNCQTSSKNVSSLDFLINLQNLTILHLENNRFKGSALSRMPIYPPLRELYLDHNNLTSMGRVDVNGSCDLRHNLFPCYPILRVSPLCYIDYLPCDIDQLYYNETLISENQAQTTRAISAVIIALLRNTSTFEYMTQNASVKLETFDKSDGERIQSGFTKGSISVSFPASALDFNSRRDHVRVGCESQDRYSDVVGVSLYAEGREIEVEGVREMINISIGIIDYKFVLPGYQAVCQYWNESHSQWSNDGRTPIIEGNVTICQSDHLTNFSITMQPVAPPVPTSNNQTTLIIIVVCCVGGSIILILILSVLIYLLNHRHRREGEEVELITVMSPDGIVFDEKIADEGRGEVWRGTYKEITSVAIKRLQNMDVLREMEVLKRVHHPNIVQYLGCNVTGNTLDKYLSTHSQLSVETMLSIGRGVTRGLSYISSMGMFHTLVVPKKIFVMEGETMDVKIQGLSCIVHQDTSYVNRENELHMAPEIVREKRYNDSGHVYSIGVLLWTMYTYNHHLYNAETNDKEVYFVIEESMDKKLSDAIAGCARLPI</sequence>
<dbReference type="AlphaFoldDB" id="A0A2P6N1S3"/>
<dbReference type="InterPro" id="IPR011009">
    <property type="entry name" value="Kinase-like_dom_sf"/>
</dbReference>
<dbReference type="InterPro" id="IPR057244">
    <property type="entry name" value="GAIN_B"/>
</dbReference>
<evidence type="ECO:0000259" key="14">
    <source>
        <dbReference type="PROSITE" id="PS50221"/>
    </source>
</evidence>
<keyword evidence="5" id="KW-0732">Signal</keyword>
<name>A0A2P6N1S3_9EUKA</name>
<dbReference type="Pfam" id="PF00560">
    <property type="entry name" value="LRR_1"/>
    <property type="match status" value="2"/>
</dbReference>
<keyword evidence="8" id="KW-0067">ATP-binding</keyword>
<evidence type="ECO:0000256" key="1">
    <source>
        <dbReference type="ARBA" id="ARBA00004236"/>
    </source>
</evidence>
<dbReference type="Gene3D" id="3.80.10.10">
    <property type="entry name" value="Ribonuclease Inhibitor"/>
    <property type="match status" value="3"/>
</dbReference>
<keyword evidence="10 12" id="KW-0472">Membrane</keyword>
<proteinExistence type="predicted"/>
<evidence type="ECO:0000256" key="7">
    <source>
        <dbReference type="ARBA" id="ARBA00022741"/>
    </source>
</evidence>
<keyword evidence="16" id="KW-1185">Reference proteome</keyword>
<evidence type="ECO:0000259" key="13">
    <source>
        <dbReference type="PROSITE" id="PS50011"/>
    </source>
</evidence>
<dbReference type="Pfam" id="PF13855">
    <property type="entry name" value="LRR_8"/>
    <property type="match status" value="1"/>
</dbReference>
<dbReference type="PROSITE" id="PS50011">
    <property type="entry name" value="PROTEIN_KINASE_DOM"/>
    <property type="match status" value="1"/>
</dbReference>
<dbReference type="PANTHER" id="PTHR48056:SF81">
    <property type="entry name" value="RECEPTOR PROTEIN-TYROSINE KINASE CEPR1"/>
    <property type="match status" value="1"/>
</dbReference>
<dbReference type="InterPro" id="IPR000719">
    <property type="entry name" value="Prot_kinase_dom"/>
</dbReference>
<evidence type="ECO:0000256" key="4">
    <source>
        <dbReference type="ARBA" id="ARBA00022692"/>
    </source>
</evidence>
<gene>
    <name evidence="15" type="ORF">PROFUN_08452</name>
</gene>
<dbReference type="Pfam" id="PF07714">
    <property type="entry name" value="PK_Tyr_Ser-Thr"/>
    <property type="match status" value="1"/>
</dbReference>
<dbReference type="PROSITE" id="PS50221">
    <property type="entry name" value="GAIN_B"/>
    <property type="match status" value="1"/>
</dbReference>
<dbReference type="EMBL" id="MDYQ01000250">
    <property type="protein sequence ID" value="PRP77918.1"/>
    <property type="molecule type" value="Genomic_DNA"/>
</dbReference>
<keyword evidence="6" id="KW-0677">Repeat</keyword>
<dbReference type="InterPro" id="IPR001245">
    <property type="entry name" value="Ser-Thr/Tyr_kinase_cat_dom"/>
</dbReference>
<comment type="caution">
    <text evidence="15">The sequence shown here is derived from an EMBL/GenBank/DDBJ whole genome shotgun (WGS) entry which is preliminary data.</text>
</comment>
<evidence type="ECO:0000313" key="16">
    <source>
        <dbReference type="Proteomes" id="UP000241769"/>
    </source>
</evidence>
<keyword evidence="7" id="KW-0547">Nucleotide-binding</keyword>
<dbReference type="InterPro" id="IPR003591">
    <property type="entry name" value="Leu-rich_rpt_typical-subtyp"/>
</dbReference>
<dbReference type="PROSITE" id="PS51450">
    <property type="entry name" value="LRR"/>
    <property type="match status" value="1"/>
</dbReference>
<evidence type="ECO:0000256" key="9">
    <source>
        <dbReference type="ARBA" id="ARBA00022989"/>
    </source>
</evidence>
<evidence type="ECO:0000256" key="2">
    <source>
        <dbReference type="ARBA" id="ARBA00022475"/>
    </source>
</evidence>
<dbReference type="GO" id="GO:0005886">
    <property type="term" value="C:plasma membrane"/>
    <property type="evidence" value="ECO:0007669"/>
    <property type="project" value="UniProtKB-SubCell"/>
</dbReference>
<feature type="domain" description="Protein kinase" evidence="13">
    <location>
        <begin position="763"/>
        <end position="971"/>
    </location>
</feature>
<dbReference type="GO" id="GO:0004672">
    <property type="term" value="F:protein kinase activity"/>
    <property type="evidence" value="ECO:0007669"/>
    <property type="project" value="InterPro"/>
</dbReference>
<dbReference type="InterPro" id="IPR032675">
    <property type="entry name" value="LRR_dom_sf"/>
</dbReference>
<dbReference type="Gene3D" id="2.60.220.50">
    <property type="match status" value="1"/>
</dbReference>
<evidence type="ECO:0000256" key="10">
    <source>
        <dbReference type="ARBA" id="ARBA00023136"/>
    </source>
</evidence>
<evidence type="ECO:0000313" key="15">
    <source>
        <dbReference type="EMBL" id="PRP77918.1"/>
    </source>
</evidence>
<evidence type="ECO:0000256" key="12">
    <source>
        <dbReference type="SAM" id="Phobius"/>
    </source>
</evidence>
<evidence type="ECO:0008006" key="17">
    <source>
        <dbReference type="Google" id="ProtNLM"/>
    </source>
</evidence>
<dbReference type="SMART" id="SM00369">
    <property type="entry name" value="LRR_TYP"/>
    <property type="match status" value="5"/>
</dbReference>
<dbReference type="InParanoid" id="A0A2P6N1S3"/>
<evidence type="ECO:0000256" key="5">
    <source>
        <dbReference type="ARBA" id="ARBA00022729"/>
    </source>
</evidence>
<accession>A0A2P6N1S3</accession>
<keyword evidence="9 12" id="KW-1133">Transmembrane helix</keyword>
<reference evidence="15 16" key="1">
    <citation type="journal article" date="2018" name="Genome Biol. Evol.">
        <title>Multiple Roots of Fruiting Body Formation in Amoebozoa.</title>
        <authorList>
            <person name="Hillmann F."/>
            <person name="Forbes G."/>
            <person name="Novohradska S."/>
            <person name="Ferling I."/>
            <person name="Riege K."/>
            <person name="Groth M."/>
            <person name="Westermann M."/>
            <person name="Marz M."/>
            <person name="Spaller T."/>
            <person name="Winckler T."/>
            <person name="Schaap P."/>
            <person name="Glockner G."/>
        </authorList>
    </citation>
    <scope>NUCLEOTIDE SEQUENCE [LARGE SCALE GENOMIC DNA]</scope>
    <source>
        <strain evidence="15 16">Jena</strain>
    </source>
</reference>
<dbReference type="InterPro" id="IPR001611">
    <property type="entry name" value="Leu-rich_rpt"/>
</dbReference>
<protein>
    <recommendedName>
        <fullName evidence="17">Protein kinase domain-containing protein</fullName>
    </recommendedName>
</protein>
<dbReference type="SUPFAM" id="SSF52058">
    <property type="entry name" value="L domain-like"/>
    <property type="match status" value="1"/>
</dbReference>
<feature type="transmembrane region" description="Helical" evidence="12">
    <location>
        <begin position="716"/>
        <end position="741"/>
    </location>
</feature>
<dbReference type="InterPro" id="IPR000203">
    <property type="entry name" value="GPS"/>
</dbReference>
<dbReference type="Gene3D" id="1.10.510.10">
    <property type="entry name" value="Transferase(Phosphotransferase) domain 1"/>
    <property type="match status" value="1"/>
</dbReference>
<dbReference type="PANTHER" id="PTHR48056">
    <property type="entry name" value="LRR RECEPTOR-LIKE SERINE/THREONINE-PROTEIN KINASE-RELATED"/>
    <property type="match status" value="1"/>
</dbReference>
<evidence type="ECO:0000256" key="8">
    <source>
        <dbReference type="ARBA" id="ARBA00022840"/>
    </source>
</evidence>
<dbReference type="SUPFAM" id="SSF56112">
    <property type="entry name" value="Protein kinase-like (PK-like)"/>
    <property type="match status" value="1"/>
</dbReference>
<dbReference type="InterPro" id="IPR046338">
    <property type="entry name" value="GAIN_dom_sf"/>
</dbReference>